<dbReference type="GO" id="GO:0016020">
    <property type="term" value="C:membrane"/>
    <property type="evidence" value="ECO:0007669"/>
    <property type="project" value="UniProtKB-SubCell"/>
</dbReference>
<dbReference type="Gene3D" id="1.20.1250.20">
    <property type="entry name" value="MFS general substrate transporter like domains"/>
    <property type="match status" value="1"/>
</dbReference>
<keyword evidence="4 5" id="KW-0472">Membrane</keyword>
<feature type="transmembrane region" description="Helical" evidence="5">
    <location>
        <begin position="39"/>
        <end position="63"/>
    </location>
</feature>
<sequence length="66" mass="7682">MGVCFYVTSCIRLTYLYCSEMAPLAVRTQITCMSTASSWIFNFLVVEITLWVQFAGMEVFYYLCCY</sequence>
<evidence type="ECO:0000256" key="5">
    <source>
        <dbReference type="SAM" id="Phobius"/>
    </source>
</evidence>
<dbReference type="GO" id="GO:0022857">
    <property type="term" value="F:transmembrane transporter activity"/>
    <property type="evidence" value="ECO:0007669"/>
    <property type="project" value="InterPro"/>
</dbReference>
<gene>
    <name evidence="6" type="ORF">BDV34DRAFT_186348</name>
</gene>
<evidence type="ECO:0000256" key="4">
    <source>
        <dbReference type="ARBA" id="ARBA00023136"/>
    </source>
</evidence>
<keyword evidence="2 5" id="KW-0812">Transmembrane</keyword>
<evidence type="ECO:0000313" key="6">
    <source>
        <dbReference type="EMBL" id="KAB8210721.1"/>
    </source>
</evidence>
<organism evidence="6 7">
    <name type="scientific">Aspergillus parasiticus</name>
    <dbReference type="NCBI Taxonomy" id="5067"/>
    <lineage>
        <taxon>Eukaryota</taxon>
        <taxon>Fungi</taxon>
        <taxon>Dikarya</taxon>
        <taxon>Ascomycota</taxon>
        <taxon>Pezizomycotina</taxon>
        <taxon>Eurotiomycetes</taxon>
        <taxon>Eurotiomycetidae</taxon>
        <taxon>Eurotiales</taxon>
        <taxon>Aspergillaceae</taxon>
        <taxon>Aspergillus</taxon>
        <taxon>Aspergillus subgen. Circumdati</taxon>
    </lineage>
</organism>
<dbReference type="InterPro" id="IPR036259">
    <property type="entry name" value="MFS_trans_sf"/>
</dbReference>
<dbReference type="Proteomes" id="UP000326532">
    <property type="component" value="Unassembled WGS sequence"/>
</dbReference>
<proteinExistence type="predicted"/>
<name>A0A5N6DZR0_ASPPA</name>
<dbReference type="Pfam" id="PF00083">
    <property type="entry name" value="Sugar_tr"/>
    <property type="match status" value="1"/>
</dbReference>
<dbReference type="VEuPathDB" id="FungiDB:BDV34DRAFT_186348"/>
<keyword evidence="3 5" id="KW-1133">Transmembrane helix</keyword>
<evidence type="ECO:0000256" key="3">
    <source>
        <dbReference type="ARBA" id="ARBA00022989"/>
    </source>
</evidence>
<dbReference type="AlphaFoldDB" id="A0A5N6DZR0"/>
<accession>A0A5N6DZR0</accession>
<reference evidence="6 7" key="1">
    <citation type="submission" date="2019-04" db="EMBL/GenBank/DDBJ databases">
        <title>Fungal friends and foes A comparative genomics study of 23 Aspergillus species from section Flavi.</title>
        <authorList>
            <consortium name="DOE Joint Genome Institute"/>
            <person name="Kjaerbolling I."/>
            <person name="Vesth T.C."/>
            <person name="Frisvad J.C."/>
            <person name="Nybo J.L."/>
            <person name="Theobald S."/>
            <person name="Kildgaard S."/>
            <person name="Petersen T.I."/>
            <person name="Kuo A."/>
            <person name="Sato A."/>
            <person name="Lyhne E.K."/>
            <person name="Kogle M.E."/>
            <person name="Wiebenga A."/>
            <person name="Kun R.S."/>
            <person name="Lubbers R.J."/>
            <person name="Makela M.R."/>
            <person name="Barry K."/>
            <person name="Chovatia M."/>
            <person name="Clum A."/>
            <person name="Daum C."/>
            <person name="Haridas S."/>
            <person name="He G."/>
            <person name="LaButti K."/>
            <person name="Lipzen A."/>
            <person name="Mondo S."/>
            <person name="Pangilinan J."/>
            <person name="Riley R."/>
            <person name="Salamov A."/>
            <person name="Simmons B.A."/>
            <person name="Magnuson J.K."/>
            <person name="Henrissat B."/>
            <person name="Mortensen U.H."/>
            <person name="Larsen T.O."/>
            <person name="De vries R.P."/>
            <person name="Grigoriev I.V."/>
            <person name="Machida M."/>
            <person name="Baker S.E."/>
            <person name="Andersen M.R."/>
        </authorList>
    </citation>
    <scope>NUCLEOTIDE SEQUENCE [LARGE SCALE GENOMIC DNA]</scope>
    <source>
        <strain evidence="6 7">CBS 117618</strain>
    </source>
</reference>
<dbReference type="EMBL" id="ML734941">
    <property type="protein sequence ID" value="KAB8210721.1"/>
    <property type="molecule type" value="Genomic_DNA"/>
</dbReference>
<protein>
    <submittedName>
        <fullName evidence="6">Uncharacterized protein</fullName>
    </submittedName>
</protein>
<evidence type="ECO:0000313" key="7">
    <source>
        <dbReference type="Proteomes" id="UP000326532"/>
    </source>
</evidence>
<dbReference type="InterPro" id="IPR005828">
    <property type="entry name" value="MFS_sugar_transport-like"/>
</dbReference>
<evidence type="ECO:0000256" key="2">
    <source>
        <dbReference type="ARBA" id="ARBA00022692"/>
    </source>
</evidence>
<evidence type="ECO:0000256" key="1">
    <source>
        <dbReference type="ARBA" id="ARBA00004370"/>
    </source>
</evidence>
<comment type="subcellular location">
    <subcellularLocation>
        <location evidence="1">Membrane</location>
    </subcellularLocation>
</comment>
<keyword evidence="7" id="KW-1185">Reference proteome</keyword>